<dbReference type="Gene3D" id="3.40.50.620">
    <property type="entry name" value="HUPs"/>
    <property type="match status" value="2"/>
</dbReference>
<evidence type="ECO:0000259" key="13">
    <source>
        <dbReference type="Pfam" id="PF09334"/>
    </source>
</evidence>
<dbReference type="Pfam" id="PF00133">
    <property type="entry name" value="tRNA-synt_1"/>
    <property type="match status" value="1"/>
</dbReference>
<keyword evidence="5 10" id="KW-0067">ATP-binding</keyword>
<keyword evidence="16" id="KW-1185">Reference proteome</keyword>
<evidence type="ECO:0000256" key="7">
    <source>
        <dbReference type="ARBA" id="ARBA00023146"/>
    </source>
</evidence>
<keyword evidence="3 10" id="KW-0436">Ligase</keyword>
<dbReference type="InterPro" id="IPR013155">
    <property type="entry name" value="M/V/L/I-tRNA-synth_anticd-bd"/>
</dbReference>
<dbReference type="EMBL" id="JAPDRL010000048">
    <property type="protein sequence ID" value="KAJ9662662.1"/>
    <property type="molecule type" value="Genomic_DNA"/>
</dbReference>
<evidence type="ECO:0000259" key="12">
    <source>
        <dbReference type="Pfam" id="PF08264"/>
    </source>
</evidence>
<dbReference type="InterPro" id="IPR001412">
    <property type="entry name" value="aa-tRNA-synth_I_CS"/>
</dbReference>
<dbReference type="InterPro" id="IPR009008">
    <property type="entry name" value="Val/Leu/Ile-tRNA-synth_edit"/>
</dbReference>
<evidence type="ECO:0000256" key="4">
    <source>
        <dbReference type="ARBA" id="ARBA00022741"/>
    </source>
</evidence>
<comment type="caution">
    <text evidence="15">The sequence shown here is derived from an EMBL/GenBank/DDBJ whole genome shotgun (WGS) entry which is preliminary data.</text>
</comment>
<dbReference type="PROSITE" id="PS00178">
    <property type="entry name" value="AA_TRNA_LIGASE_I"/>
    <property type="match status" value="1"/>
</dbReference>
<organism evidence="15 16">
    <name type="scientific">Coniosporium apollinis</name>
    <dbReference type="NCBI Taxonomy" id="61459"/>
    <lineage>
        <taxon>Eukaryota</taxon>
        <taxon>Fungi</taxon>
        <taxon>Dikarya</taxon>
        <taxon>Ascomycota</taxon>
        <taxon>Pezizomycotina</taxon>
        <taxon>Dothideomycetes</taxon>
        <taxon>Dothideomycetes incertae sedis</taxon>
        <taxon>Coniosporium</taxon>
    </lineage>
</organism>
<dbReference type="EC" id="6.1.1.4" evidence="2"/>
<dbReference type="Gene3D" id="3.10.20.590">
    <property type="match status" value="1"/>
</dbReference>
<proteinExistence type="inferred from homology"/>
<feature type="domain" description="Methionyl/Valyl/Leucyl/Isoleucyl-tRNA synthetase anticodon-binding" evidence="12">
    <location>
        <begin position="703"/>
        <end position="838"/>
    </location>
</feature>
<dbReference type="InterPro" id="IPR014729">
    <property type="entry name" value="Rossmann-like_a/b/a_fold"/>
</dbReference>
<dbReference type="NCBIfam" id="TIGR00396">
    <property type="entry name" value="leuS_bact"/>
    <property type="match status" value="1"/>
</dbReference>
<dbReference type="InterPro" id="IPR009080">
    <property type="entry name" value="tRNAsynth_Ia_anticodon-bd"/>
</dbReference>
<dbReference type="Gene3D" id="1.10.730.10">
    <property type="entry name" value="Isoleucyl-tRNA Synthetase, Domain 1"/>
    <property type="match status" value="1"/>
</dbReference>
<dbReference type="Pfam" id="PF08264">
    <property type="entry name" value="Anticodon_1"/>
    <property type="match status" value="1"/>
</dbReference>
<dbReference type="SUPFAM" id="SSF52374">
    <property type="entry name" value="Nucleotidylyl transferase"/>
    <property type="match status" value="1"/>
</dbReference>
<dbReference type="SUPFAM" id="SSF50677">
    <property type="entry name" value="ValRS/IleRS/LeuRS editing domain"/>
    <property type="match status" value="1"/>
</dbReference>
<evidence type="ECO:0000256" key="5">
    <source>
        <dbReference type="ARBA" id="ARBA00022840"/>
    </source>
</evidence>
<comment type="catalytic activity">
    <reaction evidence="9">
        <text>tRNA(Leu) + L-leucine + ATP = L-leucyl-tRNA(Leu) + AMP + diphosphate</text>
        <dbReference type="Rhea" id="RHEA:11688"/>
        <dbReference type="Rhea" id="RHEA-COMP:9613"/>
        <dbReference type="Rhea" id="RHEA-COMP:9622"/>
        <dbReference type="ChEBI" id="CHEBI:30616"/>
        <dbReference type="ChEBI" id="CHEBI:33019"/>
        <dbReference type="ChEBI" id="CHEBI:57427"/>
        <dbReference type="ChEBI" id="CHEBI:78442"/>
        <dbReference type="ChEBI" id="CHEBI:78494"/>
        <dbReference type="ChEBI" id="CHEBI:456215"/>
        <dbReference type="EC" id="6.1.1.4"/>
    </reaction>
</comment>
<dbReference type="PANTHER" id="PTHR43740:SF2">
    <property type="entry name" value="LEUCINE--TRNA LIGASE, MITOCHONDRIAL"/>
    <property type="match status" value="1"/>
</dbReference>
<evidence type="ECO:0000259" key="11">
    <source>
        <dbReference type="Pfam" id="PF00133"/>
    </source>
</evidence>
<evidence type="ECO:0000256" key="3">
    <source>
        <dbReference type="ARBA" id="ARBA00022598"/>
    </source>
</evidence>
<keyword evidence="7 10" id="KW-0030">Aminoacyl-tRNA synthetase</keyword>
<comment type="similarity">
    <text evidence="1 10">Belongs to the class-I aminoacyl-tRNA synthetase family.</text>
</comment>
<keyword evidence="4 10" id="KW-0547">Nucleotide-binding</keyword>
<evidence type="ECO:0000256" key="8">
    <source>
        <dbReference type="ARBA" id="ARBA00030520"/>
    </source>
</evidence>
<dbReference type="InterPro" id="IPR002300">
    <property type="entry name" value="aa-tRNA-synth_Ia"/>
</dbReference>
<name>A0ABQ9NQL4_9PEZI</name>
<evidence type="ECO:0000256" key="1">
    <source>
        <dbReference type="ARBA" id="ARBA00005594"/>
    </source>
</evidence>
<feature type="domain" description="Methionyl/Leucyl tRNA synthetase" evidence="13">
    <location>
        <begin position="2"/>
        <end position="144"/>
    </location>
</feature>
<sequence length="904" mass="100267">MFPYPSGTLHLGHLRVYTISDVLARFKHMQGHDVIHPMGWDAFGLPAENAAIERGVDPAQWTVQNIAKMKEQLSAMNGRWDWDRYIALIDNFVQEFMTCDLSFYKHTQRIFLLLHERGLAYQAESLVNYDPVDQTVLANEQVDANGFSWRSGAKVEKIKLKQWFLRITDFKEALLNDLEILGQDNKWPERVLSQQQNWLGKSQGAKIQFQVISNAGEASWPAVETFTTRADTLFGVQYLALSLSHPIVTRMAKLLPELQAFIDDAPSLPPDSKAGFLLPGIHAQSPLSGFAGPTTKVQEPLPVYATPYVLDDYGSGAVMGVPGHDSRDHAFWRENQGSKPILTVVGPSDGSPASSFLVPGENDEVNESKGILTMASGPFSGLASQDAIRQIISALQQQGLYAEHTDNWRLRDWLISRQRYWGTPIPIVHCESCGPVPVPTADLPVRLPQLEPGQFKGRGGNPLDSIPDWVNTPCPKCQRPAKRETDTMDTFMDSSWYFFRFADPHNKEDPVSPEAADANLPVDLYVGGVEHAILHLLYARFISKFLATTRLWPSGGGPENRGEPFRRLITQGMVHGRTYTDPATGRFLKPEEVDLSEPASPKVRATGEKPNVSFEKMSKSKHNGVDPGDTIAKYGADATRAHMLFQAPVSEVLEWEEDRIVGIQRWLNRVWRVTHEASACKPNETLRPAPQDMSDTEAELWLMTQKTIESVTTSFSSTYTFNTVISDLTKLTNALASVTPFPRAGSSTGRPPADKAVNSRLFAEATSELLQMLAPVCPAFAEECWELLQASQGHVLRGSIFKSGFPIVDEAAVRVLSGRDQPCAVQVNGKLRFATKIPVPAAELLEDGAEKSLENWVVSKILLTEEGKQFFGEDASVRLQEATKVIVARGGRTVNFVIPKKKGQ</sequence>
<reference evidence="15" key="1">
    <citation type="submission" date="2022-10" db="EMBL/GenBank/DDBJ databases">
        <title>Culturing micro-colonial fungi from biological soil crusts in the Mojave desert and describing Neophaeococcomyces mojavensis, and introducing the new genera and species Taxawa tesnikishii.</title>
        <authorList>
            <person name="Kurbessoian T."/>
            <person name="Stajich J.E."/>
        </authorList>
    </citation>
    <scope>NUCLEOTIDE SEQUENCE</scope>
    <source>
        <strain evidence="15">TK_1</strain>
    </source>
</reference>
<dbReference type="Pfam" id="PF09334">
    <property type="entry name" value="tRNA-synt_1g"/>
    <property type="match status" value="1"/>
</dbReference>
<evidence type="ECO:0000313" key="16">
    <source>
        <dbReference type="Proteomes" id="UP001172684"/>
    </source>
</evidence>
<protein>
    <recommendedName>
        <fullName evidence="2">leucine--tRNA ligase</fullName>
        <ecNumber evidence="2">6.1.1.4</ecNumber>
    </recommendedName>
    <alternativeName>
        <fullName evidence="8">Leucyl-tRNA synthetase</fullName>
    </alternativeName>
</protein>
<dbReference type="PANTHER" id="PTHR43740">
    <property type="entry name" value="LEUCYL-TRNA SYNTHETASE"/>
    <property type="match status" value="1"/>
</dbReference>
<dbReference type="InterPro" id="IPR025709">
    <property type="entry name" value="Leu_tRNA-synth_edit"/>
</dbReference>
<dbReference type="InterPro" id="IPR002302">
    <property type="entry name" value="Leu-tRNA-ligase"/>
</dbReference>
<dbReference type="Pfam" id="PF13603">
    <property type="entry name" value="tRNA-synt_1_2"/>
    <property type="match status" value="1"/>
</dbReference>
<dbReference type="Proteomes" id="UP001172684">
    <property type="component" value="Unassembled WGS sequence"/>
</dbReference>
<feature type="domain" description="Aminoacyl-tRNA synthetase class Ia" evidence="11">
    <location>
        <begin position="410"/>
        <end position="575"/>
    </location>
</feature>
<evidence type="ECO:0000259" key="14">
    <source>
        <dbReference type="Pfam" id="PF13603"/>
    </source>
</evidence>
<keyword evidence="6 10" id="KW-0648">Protein biosynthesis</keyword>
<evidence type="ECO:0000256" key="2">
    <source>
        <dbReference type="ARBA" id="ARBA00013164"/>
    </source>
</evidence>
<dbReference type="SUPFAM" id="SSF47323">
    <property type="entry name" value="Anticodon-binding domain of a subclass of class I aminoacyl-tRNA synthetases"/>
    <property type="match status" value="1"/>
</dbReference>
<evidence type="ECO:0000256" key="6">
    <source>
        <dbReference type="ARBA" id="ARBA00022917"/>
    </source>
</evidence>
<gene>
    <name evidence="15" type="ORF">H2201_005946</name>
</gene>
<dbReference type="PRINTS" id="PR00985">
    <property type="entry name" value="TRNASYNTHLEU"/>
</dbReference>
<evidence type="ECO:0000313" key="15">
    <source>
        <dbReference type="EMBL" id="KAJ9662662.1"/>
    </source>
</evidence>
<evidence type="ECO:0000256" key="9">
    <source>
        <dbReference type="ARBA" id="ARBA00047469"/>
    </source>
</evidence>
<feature type="domain" description="Leucyl-tRNA synthetase editing" evidence="14">
    <location>
        <begin position="196"/>
        <end position="395"/>
    </location>
</feature>
<dbReference type="InterPro" id="IPR015413">
    <property type="entry name" value="Methionyl/Leucyl_tRNA_Synth"/>
</dbReference>
<evidence type="ECO:0000256" key="10">
    <source>
        <dbReference type="RuleBase" id="RU363035"/>
    </source>
</evidence>
<accession>A0ABQ9NQL4</accession>